<evidence type="ECO:0000313" key="1">
    <source>
        <dbReference type="EMBL" id="AIE93505.1"/>
    </source>
</evidence>
<name>A0A075FPE9_9ARCH</name>
<dbReference type="AlphaFoldDB" id="A0A075FPE9"/>
<protein>
    <submittedName>
        <fullName evidence="1">Putative RNA-binding eukaryotic snRNP-like protein</fullName>
    </submittedName>
</protein>
<sequence>MKLELAIGAVMHNGKHTIMSGPIDAVMRRSLSYVIIRPGKRKASDIAKLIKNKLILKLDSDISEIYKGKSIDEYLRVLPPGGAEIVDN</sequence>
<dbReference type="EMBL" id="KF900396">
    <property type="protein sequence ID" value="AIE93505.1"/>
    <property type="molecule type" value="Genomic_DNA"/>
</dbReference>
<reference evidence="1" key="1">
    <citation type="journal article" date="2014" name="Genome Biol. Evol.">
        <title>Pangenome evidence for extensive interdomain horizontal transfer affecting lineage core and shell genes in uncultured planktonic thaumarchaeota and euryarchaeota.</title>
        <authorList>
            <person name="Deschamps P."/>
            <person name="Zivanovic Y."/>
            <person name="Moreira D."/>
            <person name="Rodriguez-Valera F."/>
            <person name="Lopez-Garcia P."/>
        </authorList>
    </citation>
    <scope>NUCLEOTIDE SEQUENCE</scope>
</reference>
<proteinExistence type="predicted"/>
<accession>A0A075FPE9</accession>
<organism evidence="1">
    <name type="scientific">uncultured marine thaumarchaeote AD1000_38_A02</name>
    <dbReference type="NCBI Taxonomy" id="1455911"/>
    <lineage>
        <taxon>Archaea</taxon>
        <taxon>Nitrososphaerota</taxon>
        <taxon>environmental samples</taxon>
    </lineage>
</organism>